<dbReference type="PROSITE" id="PS00065">
    <property type="entry name" value="D_2_HYDROXYACID_DH_1"/>
    <property type="match status" value="1"/>
</dbReference>
<organism evidence="6 7">
    <name type="scientific">Sinomonas terrae</name>
    <dbReference type="NCBI Taxonomy" id="2908838"/>
    <lineage>
        <taxon>Bacteria</taxon>
        <taxon>Bacillati</taxon>
        <taxon>Actinomycetota</taxon>
        <taxon>Actinomycetes</taxon>
        <taxon>Micrococcales</taxon>
        <taxon>Micrococcaceae</taxon>
        <taxon>Sinomonas</taxon>
    </lineage>
</organism>
<feature type="domain" description="D-isomer specific 2-hydroxyacid dehydrogenase NAD-binding" evidence="5">
    <location>
        <begin position="116"/>
        <end position="290"/>
    </location>
</feature>
<dbReference type="InterPro" id="IPR029752">
    <property type="entry name" value="D-isomer_DH_CS1"/>
</dbReference>
<dbReference type="Pfam" id="PF00389">
    <property type="entry name" value="2-Hacid_dh"/>
    <property type="match status" value="1"/>
</dbReference>
<dbReference type="InterPro" id="IPR029753">
    <property type="entry name" value="D-isomer_DH_CS"/>
</dbReference>
<comment type="similarity">
    <text evidence="1 3">Belongs to the D-isomer specific 2-hydroxyacid dehydrogenase family.</text>
</comment>
<keyword evidence="2 3" id="KW-0560">Oxidoreductase</keyword>
<evidence type="ECO:0000313" key="6">
    <source>
        <dbReference type="EMBL" id="MCH6470172.1"/>
    </source>
</evidence>
<dbReference type="RefSeq" id="WP_241053693.1">
    <property type="nucleotide sequence ID" value="NZ_JAKZBV010000001.1"/>
</dbReference>
<gene>
    <name evidence="6" type="ORF">L0M17_09315</name>
</gene>
<dbReference type="PANTHER" id="PTHR10996">
    <property type="entry name" value="2-HYDROXYACID DEHYDROGENASE-RELATED"/>
    <property type="match status" value="1"/>
</dbReference>
<protein>
    <recommendedName>
        <fullName evidence="8">Dehydrogenase</fullName>
    </recommendedName>
</protein>
<dbReference type="PROSITE" id="PS00671">
    <property type="entry name" value="D_2_HYDROXYACID_DH_3"/>
    <property type="match status" value="1"/>
</dbReference>
<evidence type="ECO:0000256" key="2">
    <source>
        <dbReference type="ARBA" id="ARBA00023002"/>
    </source>
</evidence>
<evidence type="ECO:0000256" key="1">
    <source>
        <dbReference type="ARBA" id="ARBA00005854"/>
    </source>
</evidence>
<dbReference type="InterPro" id="IPR006139">
    <property type="entry name" value="D-isomer_2_OHA_DH_cat_dom"/>
</dbReference>
<evidence type="ECO:0008006" key="8">
    <source>
        <dbReference type="Google" id="ProtNLM"/>
    </source>
</evidence>
<dbReference type="InterPro" id="IPR050223">
    <property type="entry name" value="D-isomer_2-hydroxyacid_DH"/>
</dbReference>
<reference evidence="6 7" key="1">
    <citation type="submission" date="2022-03" db="EMBL/GenBank/DDBJ databases">
        <title>Sinomonas sp. isolated from a soil.</title>
        <authorList>
            <person name="Han J."/>
            <person name="Kim D.-U."/>
        </authorList>
    </citation>
    <scope>NUCLEOTIDE SEQUENCE [LARGE SCALE GENOMIC DNA]</scope>
    <source>
        <strain evidence="6 7">5-5</strain>
    </source>
</reference>
<dbReference type="SUPFAM" id="SSF52283">
    <property type="entry name" value="Formate/glycerate dehydrogenase catalytic domain-like"/>
    <property type="match status" value="1"/>
</dbReference>
<dbReference type="Pfam" id="PF02826">
    <property type="entry name" value="2-Hacid_dh_C"/>
    <property type="match status" value="1"/>
</dbReference>
<dbReference type="Gene3D" id="3.40.50.720">
    <property type="entry name" value="NAD(P)-binding Rossmann-like Domain"/>
    <property type="match status" value="2"/>
</dbReference>
<name>A0ABS9U168_9MICC</name>
<dbReference type="PANTHER" id="PTHR10996:SF283">
    <property type="entry name" value="GLYOXYLATE_HYDROXYPYRUVATE REDUCTASE B"/>
    <property type="match status" value="1"/>
</dbReference>
<evidence type="ECO:0000259" key="4">
    <source>
        <dbReference type="Pfam" id="PF00389"/>
    </source>
</evidence>
<keyword evidence="7" id="KW-1185">Reference proteome</keyword>
<dbReference type="EMBL" id="JAKZBV010000001">
    <property type="protein sequence ID" value="MCH6470172.1"/>
    <property type="molecule type" value="Genomic_DNA"/>
</dbReference>
<evidence type="ECO:0000313" key="7">
    <source>
        <dbReference type="Proteomes" id="UP001202922"/>
    </source>
</evidence>
<proteinExistence type="inferred from homology"/>
<dbReference type="Proteomes" id="UP001202922">
    <property type="component" value="Unassembled WGS sequence"/>
</dbReference>
<accession>A0ABS9U168</accession>
<dbReference type="InterPro" id="IPR006140">
    <property type="entry name" value="D-isomer_DH_NAD-bd"/>
</dbReference>
<sequence>MAYRVAVTKGYAEEDGSTIFGDIGLTRLTESGLEWKVLPEKTGHVVADQLEGFDAVLVLGAERVDDASLPASGQVRHIARFGAGFDAVDVEACSRRGVLLTNCPDAVRRPVADSAIAMLFALAHNLVAKDRLVREGRWDERAAWRGSGLDGATVGIVGLGGIGLETARLVRSLGLRTVAYNRSDRRREAGALGVEVLPLDAVLAQSDYLIITVAANAGTRHLIGEHELSLMKPTARLINLARGSVLDEEALTRRLTDGRLAGAGLDVFEREPLDLNSPLTRMDNVILAPHSLCWTDSFTAAVSGSVMESIIDASRGLMPRNAVNPEAWAGRLEPQEAATGGVG</sequence>
<dbReference type="SUPFAM" id="SSF51735">
    <property type="entry name" value="NAD(P)-binding Rossmann-fold domains"/>
    <property type="match status" value="1"/>
</dbReference>
<evidence type="ECO:0000259" key="5">
    <source>
        <dbReference type="Pfam" id="PF02826"/>
    </source>
</evidence>
<feature type="domain" description="D-isomer specific 2-hydroxyacid dehydrogenase catalytic" evidence="4">
    <location>
        <begin position="26"/>
        <end position="324"/>
    </location>
</feature>
<dbReference type="InterPro" id="IPR036291">
    <property type="entry name" value="NAD(P)-bd_dom_sf"/>
</dbReference>
<comment type="caution">
    <text evidence="6">The sequence shown here is derived from an EMBL/GenBank/DDBJ whole genome shotgun (WGS) entry which is preliminary data.</text>
</comment>
<evidence type="ECO:0000256" key="3">
    <source>
        <dbReference type="RuleBase" id="RU003719"/>
    </source>
</evidence>